<comment type="caution">
    <text evidence="1">The sequence shown here is derived from an EMBL/GenBank/DDBJ whole genome shotgun (WGS) entry which is preliminary data.</text>
</comment>
<evidence type="ECO:0008006" key="3">
    <source>
        <dbReference type="Google" id="ProtNLM"/>
    </source>
</evidence>
<evidence type="ECO:0000313" key="2">
    <source>
        <dbReference type="Proteomes" id="UP001238088"/>
    </source>
</evidence>
<gene>
    <name evidence="1" type="ORF">J2S17_001816</name>
</gene>
<proteinExistence type="predicted"/>
<dbReference type="Proteomes" id="UP001238088">
    <property type="component" value="Unassembled WGS sequence"/>
</dbReference>
<dbReference type="EMBL" id="JAUSUB010000006">
    <property type="protein sequence ID" value="MDQ0269944.1"/>
    <property type="molecule type" value="Genomic_DNA"/>
</dbReference>
<organism evidence="1 2">
    <name type="scientific">Cytobacillus purgationiresistens</name>
    <dbReference type="NCBI Taxonomy" id="863449"/>
    <lineage>
        <taxon>Bacteria</taxon>
        <taxon>Bacillati</taxon>
        <taxon>Bacillota</taxon>
        <taxon>Bacilli</taxon>
        <taxon>Bacillales</taxon>
        <taxon>Bacillaceae</taxon>
        <taxon>Cytobacillus</taxon>
    </lineage>
</organism>
<dbReference type="RefSeq" id="WP_307473926.1">
    <property type="nucleotide sequence ID" value="NZ_JAUSUB010000006.1"/>
</dbReference>
<accession>A0ABU0AGE4</accession>
<protein>
    <recommendedName>
        <fullName evidence="3">Rho termination factor N-terminal domain-containing protein</fullName>
    </recommendedName>
</protein>
<name>A0ABU0AGE4_9BACI</name>
<evidence type="ECO:0000313" key="1">
    <source>
        <dbReference type="EMBL" id="MDQ0269944.1"/>
    </source>
</evidence>
<sequence>MIVEVIDVPVRYNGKTYRTGEIFEMEEPHVDENIVKVISKVEKEPKTLDSMTVTELKEYSAENNINLGEAKKKEEILAVIKLEENAENPPQE</sequence>
<reference evidence="1 2" key="1">
    <citation type="submission" date="2023-07" db="EMBL/GenBank/DDBJ databases">
        <title>Genomic Encyclopedia of Type Strains, Phase IV (KMG-IV): sequencing the most valuable type-strain genomes for metagenomic binning, comparative biology and taxonomic classification.</title>
        <authorList>
            <person name="Goeker M."/>
        </authorList>
    </citation>
    <scope>NUCLEOTIDE SEQUENCE [LARGE SCALE GENOMIC DNA]</scope>
    <source>
        <strain evidence="1 2">DSM 23494</strain>
    </source>
</reference>
<keyword evidence="2" id="KW-1185">Reference proteome</keyword>